<dbReference type="InterPro" id="IPR029044">
    <property type="entry name" value="Nucleotide-diphossugar_trans"/>
</dbReference>
<feature type="domain" description="Nucleotidyl transferase" evidence="1">
    <location>
        <begin position="4"/>
        <end position="265"/>
    </location>
</feature>
<evidence type="ECO:0000313" key="4">
    <source>
        <dbReference type="Proteomes" id="UP000663505"/>
    </source>
</evidence>
<proteinExistence type="predicted"/>
<accession>A0A9X7VYG2</accession>
<evidence type="ECO:0000259" key="1">
    <source>
        <dbReference type="Pfam" id="PF00483"/>
    </source>
</evidence>
<dbReference type="InterPro" id="IPR005835">
    <property type="entry name" value="NTP_transferase_dom"/>
</dbReference>
<evidence type="ECO:0000313" key="3">
    <source>
        <dbReference type="EMBL" id="QSO47024.1"/>
    </source>
</evidence>
<gene>
    <name evidence="3" type="ORF">JZ786_21850</name>
</gene>
<dbReference type="Gene3D" id="2.60.120.10">
    <property type="entry name" value="Jelly Rolls"/>
    <property type="match status" value="1"/>
</dbReference>
<dbReference type="InterPro" id="IPR014710">
    <property type="entry name" value="RmlC-like_jellyroll"/>
</dbReference>
<dbReference type="PANTHER" id="PTHR46390:SF1">
    <property type="entry name" value="MANNOSE-1-PHOSPHATE GUANYLYLTRANSFERASE"/>
    <property type="match status" value="1"/>
</dbReference>
<dbReference type="Proteomes" id="UP000663505">
    <property type="component" value="Chromosome"/>
</dbReference>
<dbReference type="Pfam" id="PF00483">
    <property type="entry name" value="NTP_transferase"/>
    <property type="match status" value="1"/>
</dbReference>
<dbReference type="RefSeq" id="WP_206656388.1">
    <property type="nucleotide sequence ID" value="NZ_CP071182.1"/>
</dbReference>
<dbReference type="PANTHER" id="PTHR46390">
    <property type="entry name" value="MANNOSE-1-PHOSPHATE GUANYLYLTRANSFERASE"/>
    <property type="match status" value="1"/>
</dbReference>
<dbReference type="Pfam" id="PF01050">
    <property type="entry name" value="MannoseP_isomer"/>
    <property type="match status" value="1"/>
</dbReference>
<dbReference type="InterPro" id="IPR001538">
    <property type="entry name" value="Man6P_isomerase-2_C"/>
</dbReference>
<name>A0A9X7VYG2_9BACL</name>
<dbReference type="GO" id="GO:0004475">
    <property type="term" value="F:mannose-1-phosphate guanylyltransferase (GTP) activity"/>
    <property type="evidence" value="ECO:0007669"/>
    <property type="project" value="TreeGrafter"/>
</dbReference>
<dbReference type="InterPro" id="IPR051161">
    <property type="entry name" value="Mannose-6P_isomerase_type2"/>
</dbReference>
<dbReference type="GO" id="GO:0005976">
    <property type="term" value="P:polysaccharide metabolic process"/>
    <property type="evidence" value="ECO:0007669"/>
    <property type="project" value="InterPro"/>
</dbReference>
<sequence>MRIILLSGGSGKRLWPMSNDSRSKQFLRVLRGQNEERMSMVQRVWSQLGKVGLQQQAYICASRAQHDMIDAQLGDVPFIEEPNRRDTFPAIALASTYLLDQGACADEVVAVIPVDHYVEDEYFERIAELSTVLQESGADLALLGVEPTEPTSKFGYIRVAKGTGRSPWKKVLSFVEKPPESVAKTLIREGALWNCGVFCFRLGYLQEILESRGLPTDYSGFRARFQELPKRSFDYEVVEHAESIVVSAYDGTWKDLGTWGSLSEEMEVPFIGMGDAVGCDSTHVINELGIPVVTMGLQNTIVVTTPDGILVAEKEQSAALKDIISKYDDRPMYEERKWGSHRVLDLQKLDDGTEVLTKSIELRPGGLISYQKHLRRSEVWTIIDGHGELALDSRIIKVDAGDVIRIYPEQWHAIKSANGLKFIEVQRGPVLHEEDIIRRYLTWDEILQHCEMGIR</sequence>
<protein>
    <submittedName>
        <fullName evidence="3">Cupin domain-containing protein</fullName>
    </submittedName>
</protein>
<evidence type="ECO:0000259" key="2">
    <source>
        <dbReference type="Pfam" id="PF01050"/>
    </source>
</evidence>
<dbReference type="KEGG" id="afx:JZ786_21850"/>
<dbReference type="EMBL" id="CP071182">
    <property type="protein sequence ID" value="QSO47024.1"/>
    <property type="molecule type" value="Genomic_DNA"/>
</dbReference>
<dbReference type="SUPFAM" id="SSF53448">
    <property type="entry name" value="Nucleotide-diphospho-sugar transferases"/>
    <property type="match status" value="1"/>
</dbReference>
<dbReference type="GO" id="GO:0009298">
    <property type="term" value="P:GDP-mannose biosynthetic process"/>
    <property type="evidence" value="ECO:0007669"/>
    <property type="project" value="TreeGrafter"/>
</dbReference>
<organism evidence="3 4">
    <name type="scientific">Alicyclobacillus mengziensis</name>
    <dbReference type="NCBI Taxonomy" id="2931921"/>
    <lineage>
        <taxon>Bacteria</taxon>
        <taxon>Bacillati</taxon>
        <taxon>Bacillota</taxon>
        <taxon>Bacilli</taxon>
        <taxon>Bacillales</taxon>
        <taxon>Alicyclobacillaceae</taxon>
        <taxon>Alicyclobacillus</taxon>
    </lineage>
</organism>
<keyword evidence="4" id="KW-1185">Reference proteome</keyword>
<feature type="domain" description="Mannose-6-phosphate isomerase type II C-terminal" evidence="2">
    <location>
        <begin position="336"/>
        <end position="438"/>
    </location>
</feature>
<dbReference type="SUPFAM" id="SSF51182">
    <property type="entry name" value="RmlC-like cupins"/>
    <property type="match status" value="1"/>
</dbReference>
<dbReference type="CDD" id="cd02213">
    <property type="entry name" value="cupin_PMI_typeII_C"/>
    <property type="match status" value="1"/>
</dbReference>
<dbReference type="Gene3D" id="3.90.550.10">
    <property type="entry name" value="Spore Coat Polysaccharide Biosynthesis Protein SpsA, Chain A"/>
    <property type="match status" value="1"/>
</dbReference>
<reference evidence="3 4" key="1">
    <citation type="submission" date="2021-02" db="EMBL/GenBank/DDBJ databases">
        <title>Alicyclobacillus curvatus sp. nov. and Alicyclobacillus mengziensis sp. nov., two acidophilic bacteria isolated from acid mine drainage.</title>
        <authorList>
            <person name="Huang Y."/>
        </authorList>
    </citation>
    <scope>NUCLEOTIDE SEQUENCE [LARGE SCALE GENOMIC DNA]</scope>
    <source>
        <strain evidence="3 4">S30H14</strain>
    </source>
</reference>
<dbReference type="InterPro" id="IPR011051">
    <property type="entry name" value="RmlC_Cupin_sf"/>
</dbReference>
<dbReference type="AlphaFoldDB" id="A0A9X7VYG2"/>